<proteinExistence type="predicted"/>
<reference evidence="3 4" key="1">
    <citation type="submission" date="2016-11" db="EMBL/GenBank/DDBJ databases">
        <authorList>
            <person name="Jaros S."/>
            <person name="Januszkiewicz K."/>
            <person name="Wedrychowicz H."/>
        </authorList>
    </citation>
    <scope>NUCLEOTIDE SEQUENCE [LARGE SCALE GENOMIC DNA]</scope>
    <source>
        <strain evidence="3 4">DSM 17918</strain>
    </source>
</reference>
<dbReference type="PANTHER" id="PTHR43053:SF3">
    <property type="entry name" value="ALPHA-GALACTOSIDASE C-RELATED"/>
    <property type="match status" value="1"/>
</dbReference>
<dbReference type="Gene3D" id="3.20.20.70">
    <property type="entry name" value="Aldolase class I"/>
    <property type="match status" value="1"/>
</dbReference>
<keyword evidence="1" id="KW-0378">Hydrolase</keyword>
<protein>
    <submittedName>
        <fullName evidence="3">Melibiase</fullName>
    </submittedName>
</protein>
<dbReference type="InterPro" id="IPR002252">
    <property type="entry name" value="Glyco_hydro_36"/>
</dbReference>
<dbReference type="AlphaFoldDB" id="A0A1M5FGE7"/>
<dbReference type="Pfam" id="PF02065">
    <property type="entry name" value="Melibiase"/>
    <property type="match status" value="1"/>
</dbReference>
<organism evidence="3 4">
    <name type="scientific">Caldanaerobius fijiensis DSM 17918</name>
    <dbReference type="NCBI Taxonomy" id="1121256"/>
    <lineage>
        <taxon>Bacteria</taxon>
        <taxon>Bacillati</taxon>
        <taxon>Bacillota</taxon>
        <taxon>Clostridia</taxon>
        <taxon>Thermoanaerobacterales</taxon>
        <taxon>Thermoanaerobacteraceae</taxon>
        <taxon>Caldanaerobius</taxon>
    </lineage>
</organism>
<dbReference type="OrthoDB" id="9758822at2"/>
<evidence type="ECO:0000256" key="1">
    <source>
        <dbReference type="ARBA" id="ARBA00022801"/>
    </source>
</evidence>
<dbReference type="GO" id="GO:0016052">
    <property type="term" value="P:carbohydrate catabolic process"/>
    <property type="evidence" value="ECO:0007669"/>
    <property type="project" value="InterPro"/>
</dbReference>
<keyword evidence="4" id="KW-1185">Reference proteome</keyword>
<gene>
    <name evidence="3" type="ORF">SAMN02746089_02752</name>
</gene>
<dbReference type="PANTHER" id="PTHR43053">
    <property type="entry name" value="GLYCOSIDASE FAMILY 31"/>
    <property type="match status" value="1"/>
</dbReference>
<keyword evidence="2" id="KW-0326">Glycosidase</keyword>
<dbReference type="GO" id="GO:0004557">
    <property type="term" value="F:alpha-galactosidase activity"/>
    <property type="evidence" value="ECO:0007669"/>
    <property type="project" value="InterPro"/>
</dbReference>
<dbReference type="CDD" id="cd14791">
    <property type="entry name" value="GH36"/>
    <property type="match status" value="1"/>
</dbReference>
<evidence type="ECO:0000256" key="2">
    <source>
        <dbReference type="ARBA" id="ARBA00023295"/>
    </source>
</evidence>
<sequence>MMSLSIEVQHNGAFTIQRGSFKIVDCFPGIDEKPIKTLGIEVKRQDNVVIIEYKLIEGSILLKLITDGEQIVIESTLFGFSQAPRWFYPVFQAEIEGIRGLYRQGFGLGGPSGYTDIDELEGKEEKADSFGMIALQGKNVWTYFFAKSHDRFMNRYDVQCISRDEVHKRFSAGFRLENIPDAAIELPSIYVFCDENLERGLENTAKMIGSAMNARNVQPPAYHWCSWYYLYNNLSQSILEEYLKGFAKIEPPLGIKYIQIDAGYFKSAGDWLDHNHLWPDGLKAAFEIIKKYGFKPGIWIAPFMVGNRSELYKDHPDWVLYTKDGKPVTPWKWYNEPKVWGYRDEEYYVLDTSHPEAMEYIRKVFRTMREWGAEFFKTDFMLWGIQDSSKVKRFKPGKTSIEYFRKNRRESSPIHWRDESRNSAGKGNMC</sequence>
<evidence type="ECO:0000313" key="3">
    <source>
        <dbReference type="EMBL" id="SHF90620.1"/>
    </source>
</evidence>
<evidence type="ECO:0000313" key="4">
    <source>
        <dbReference type="Proteomes" id="UP000184088"/>
    </source>
</evidence>
<dbReference type="InterPro" id="IPR050985">
    <property type="entry name" value="Alpha-glycosidase_related"/>
</dbReference>
<name>A0A1M5FGE7_9THEO</name>
<dbReference type="SUPFAM" id="SSF51445">
    <property type="entry name" value="(Trans)glycosidases"/>
    <property type="match status" value="1"/>
</dbReference>
<dbReference type="Proteomes" id="UP000184088">
    <property type="component" value="Unassembled WGS sequence"/>
</dbReference>
<dbReference type="EMBL" id="FQVH01000064">
    <property type="protein sequence ID" value="SHF90620.1"/>
    <property type="molecule type" value="Genomic_DNA"/>
</dbReference>
<dbReference type="InterPro" id="IPR017853">
    <property type="entry name" value="GH"/>
</dbReference>
<accession>A0A1M5FGE7</accession>
<dbReference type="STRING" id="1121256.SAMN02746089_02752"/>
<dbReference type="InterPro" id="IPR013785">
    <property type="entry name" value="Aldolase_TIM"/>
</dbReference>